<sequence length="280" mass="32025">MTDVAIADTFQFDAQGFFILRDAFDAERCRHYLAELDRLFEQEYTDSWLADGNVKGQTTVQLTEGQRRINGLPLWTDVFDDVISFPPVIDRLRAWMQAPQLINTWAIDKTIGTPWGGWHRGLNPDDYSVRQGKVRSRMLNCVYMLTDNDEEDGCLVVVPGAHKSEIDLPMADYRGKALPGMVPVVGKAGDMVMFTETLFHTGAPKTSSRRRTNLYFNYVDATYNPAMRELLAGNEGNVNHYVFPPDVRARFDETQTELTRWMEWQRTSPAGNRPELMETD</sequence>
<dbReference type="PANTHER" id="PTHR20883:SF51">
    <property type="entry name" value="PHYTANOYL-COA HYDROXYLASE"/>
    <property type="match status" value="1"/>
</dbReference>
<evidence type="ECO:0008006" key="2">
    <source>
        <dbReference type="Google" id="ProtNLM"/>
    </source>
</evidence>
<dbReference type="EMBL" id="UINC01026552">
    <property type="protein sequence ID" value="SVB04210.1"/>
    <property type="molecule type" value="Genomic_DNA"/>
</dbReference>
<dbReference type="Pfam" id="PF05721">
    <property type="entry name" value="PhyH"/>
    <property type="match status" value="1"/>
</dbReference>
<proteinExistence type="predicted"/>
<dbReference type="SUPFAM" id="SSF51197">
    <property type="entry name" value="Clavaminate synthase-like"/>
    <property type="match status" value="1"/>
</dbReference>
<accession>A0A382ARN5</accession>
<gene>
    <name evidence="1" type="ORF">METZ01_LOCUS157064</name>
</gene>
<evidence type="ECO:0000313" key="1">
    <source>
        <dbReference type="EMBL" id="SVB04210.1"/>
    </source>
</evidence>
<name>A0A382ARN5_9ZZZZ</name>
<reference evidence="1" key="1">
    <citation type="submission" date="2018-05" db="EMBL/GenBank/DDBJ databases">
        <authorList>
            <person name="Lanie J.A."/>
            <person name="Ng W.-L."/>
            <person name="Kazmierczak K.M."/>
            <person name="Andrzejewski T.M."/>
            <person name="Davidsen T.M."/>
            <person name="Wayne K.J."/>
            <person name="Tettelin H."/>
            <person name="Glass J.I."/>
            <person name="Rusch D."/>
            <person name="Podicherti R."/>
            <person name="Tsui H.-C.T."/>
            <person name="Winkler M.E."/>
        </authorList>
    </citation>
    <scope>NUCLEOTIDE SEQUENCE</scope>
</reference>
<dbReference type="PANTHER" id="PTHR20883">
    <property type="entry name" value="PHYTANOYL-COA DIOXYGENASE DOMAIN CONTAINING 1"/>
    <property type="match status" value="1"/>
</dbReference>
<dbReference type="Gene3D" id="2.60.120.620">
    <property type="entry name" value="q2cbj1_9rhob like domain"/>
    <property type="match status" value="1"/>
</dbReference>
<dbReference type="AlphaFoldDB" id="A0A382ARN5"/>
<protein>
    <recommendedName>
        <fullName evidence="2">Phytanoyl-CoA dioxygenase family protein</fullName>
    </recommendedName>
</protein>
<dbReference type="InterPro" id="IPR008775">
    <property type="entry name" value="Phytyl_CoA_dOase-like"/>
</dbReference>
<organism evidence="1">
    <name type="scientific">marine metagenome</name>
    <dbReference type="NCBI Taxonomy" id="408172"/>
    <lineage>
        <taxon>unclassified sequences</taxon>
        <taxon>metagenomes</taxon>
        <taxon>ecological metagenomes</taxon>
    </lineage>
</organism>